<reference evidence="1 2" key="1">
    <citation type="journal article" date="2016" name="Genome Biol. Evol.">
        <title>Divergent and convergent evolution of fungal pathogenicity.</title>
        <authorList>
            <person name="Shang Y."/>
            <person name="Xiao G."/>
            <person name="Zheng P."/>
            <person name="Cen K."/>
            <person name="Zhan S."/>
            <person name="Wang C."/>
        </authorList>
    </citation>
    <scope>NUCLEOTIDE SEQUENCE [LARGE SCALE GENOMIC DNA]</scope>
    <source>
        <strain evidence="1 2">RCEF 264</strain>
    </source>
</reference>
<sequence length="247" mass="27781">MSALSIGRLEVYQPAKTRGDFDEIPAGSVMHTAVHDIVDTALRILESAGGRHHLEKLGCLIVEGRWNVALRKKVERVELCLYPVTDESLTRMGEFVTTFLRRLRESFPEVYIMINEVEATTVMWDLIQATDSTARDVYMFHMIVAVTHELCHFLTGYLVGDGRPRTPETVEIEGMSREAGFFFEKAIFGGVVDCFAEIPGKGEKINPHQPGVSYLFDGVKETSPGHPVHMPFLKRFVALRGAQTRKK</sequence>
<name>A0A167ZXT9_9HYPO</name>
<dbReference type="OrthoDB" id="5290015at2759"/>
<dbReference type="Proteomes" id="UP000076874">
    <property type="component" value="Unassembled WGS sequence"/>
</dbReference>
<proteinExistence type="predicted"/>
<protein>
    <submittedName>
        <fullName evidence="1">Uncharacterized protein</fullName>
    </submittedName>
</protein>
<evidence type="ECO:0000313" key="1">
    <source>
        <dbReference type="EMBL" id="OAA68021.1"/>
    </source>
</evidence>
<dbReference type="EMBL" id="AZHD01000001">
    <property type="protein sequence ID" value="OAA68021.1"/>
    <property type="molecule type" value="Genomic_DNA"/>
</dbReference>
<organism evidence="1 2">
    <name type="scientific">Niveomyces insectorum RCEF 264</name>
    <dbReference type="NCBI Taxonomy" id="1081102"/>
    <lineage>
        <taxon>Eukaryota</taxon>
        <taxon>Fungi</taxon>
        <taxon>Dikarya</taxon>
        <taxon>Ascomycota</taxon>
        <taxon>Pezizomycotina</taxon>
        <taxon>Sordariomycetes</taxon>
        <taxon>Hypocreomycetidae</taxon>
        <taxon>Hypocreales</taxon>
        <taxon>Cordycipitaceae</taxon>
        <taxon>Niveomyces</taxon>
    </lineage>
</organism>
<keyword evidence="2" id="KW-1185">Reference proteome</keyword>
<evidence type="ECO:0000313" key="2">
    <source>
        <dbReference type="Proteomes" id="UP000076874"/>
    </source>
</evidence>
<gene>
    <name evidence="1" type="ORF">SPI_00216</name>
</gene>
<comment type="caution">
    <text evidence="1">The sequence shown here is derived from an EMBL/GenBank/DDBJ whole genome shotgun (WGS) entry which is preliminary data.</text>
</comment>
<dbReference type="AlphaFoldDB" id="A0A167ZXT9"/>
<accession>A0A167ZXT9</accession>